<reference evidence="6 7" key="1">
    <citation type="journal article" date="2015" name="Nature">
        <title>rRNA introns, odd ribosomes, and small enigmatic genomes across a large radiation of phyla.</title>
        <authorList>
            <person name="Brown C.T."/>
            <person name="Hug L.A."/>
            <person name="Thomas B.C."/>
            <person name="Sharon I."/>
            <person name="Castelle C.J."/>
            <person name="Singh A."/>
            <person name="Wilkins M.J."/>
            <person name="Williams K.H."/>
            <person name="Banfield J.F."/>
        </authorList>
    </citation>
    <scope>NUCLEOTIDE SEQUENCE [LARGE SCALE GENOMIC DNA]</scope>
</reference>
<feature type="domain" description="Penicillin-binding protein transpeptidase" evidence="4">
    <location>
        <begin position="236"/>
        <end position="540"/>
    </location>
</feature>
<feature type="domain" description="Penicillin-binding protein dimerisation" evidence="5">
    <location>
        <begin position="44"/>
        <end position="190"/>
    </location>
</feature>
<sequence>MSKAKFLYGIFLTSFLLVIVKLFFTQIITPQSVTVETYLKTKQIIPERGSIFDRNRNPLVLNQNSYLLYVEPKKIQDKALTVKKLSSVLEIEEASLEAKIDDSKYWISIKSGIEEDRKKSIEKLGLKGLGFEYAMKRYYPEASLSAHIVGFVGKNTENEDIGYFGIEGFYDKDLKGLPGILESERDLFGKPMIIGMQEKVNPEHGRDLILTIDKTVQEISKRKLLQGLDSYKAKEGCVVTANPKTMEILAMVCLPDYDPSKYFLFDEKDFKNPILSDLYEPGSTFKPLIVAAALQEKKIRADDFYDEKGSVEVGEYRIKTWNDKYEGKITITRILEKSSNVGMVHIGNKLGNDLIYSYLKKYGFGEKTQIDLQGEIEGYIKPKQDWYPIDYATVTFGQGIAVSPIRMLAAFSSIINGGDLMRPSLVNSMVDADGIRVLKPKLERTILSDMTSAIVKKMLVSTVENGEIKWLKPKGYKIGGKTGTAQIPIKGHYDPSKTIASFIGFAPADDPKFITLVILKEPQSSPWGSETAAPLFFDIAKELIVYYNIAPGQ</sequence>
<dbReference type="SUPFAM" id="SSF56601">
    <property type="entry name" value="beta-lactamase/transpeptidase-like"/>
    <property type="match status" value="1"/>
</dbReference>
<dbReference type="InterPro" id="IPR012338">
    <property type="entry name" value="Beta-lactam/transpept-like"/>
</dbReference>
<dbReference type="PANTHER" id="PTHR30627:SF1">
    <property type="entry name" value="PEPTIDOGLYCAN D,D-TRANSPEPTIDASE FTSI"/>
    <property type="match status" value="1"/>
</dbReference>
<dbReference type="PANTHER" id="PTHR30627">
    <property type="entry name" value="PEPTIDOGLYCAN D,D-TRANSPEPTIDASE"/>
    <property type="match status" value="1"/>
</dbReference>
<dbReference type="Pfam" id="PF03717">
    <property type="entry name" value="PBP_dimer"/>
    <property type="match status" value="1"/>
</dbReference>
<dbReference type="PATRIC" id="fig|1618480.3.peg.299"/>
<name>A0A0G0E8S3_9BACT</name>
<dbReference type="GO" id="GO:0005886">
    <property type="term" value="C:plasma membrane"/>
    <property type="evidence" value="ECO:0007669"/>
    <property type="project" value="TreeGrafter"/>
</dbReference>
<protein>
    <submittedName>
        <fullName evidence="6">Stage V sporulation protein D</fullName>
    </submittedName>
</protein>
<evidence type="ECO:0000256" key="1">
    <source>
        <dbReference type="ARBA" id="ARBA00004370"/>
    </source>
</evidence>
<evidence type="ECO:0000259" key="5">
    <source>
        <dbReference type="Pfam" id="PF03717"/>
    </source>
</evidence>
<keyword evidence="3" id="KW-1133">Transmembrane helix</keyword>
<comment type="subcellular location">
    <subcellularLocation>
        <location evidence="1">Membrane</location>
    </subcellularLocation>
</comment>
<keyword evidence="3" id="KW-0812">Transmembrane</keyword>
<dbReference type="EMBL" id="LBRS01000003">
    <property type="protein sequence ID" value="KKQ01912.1"/>
    <property type="molecule type" value="Genomic_DNA"/>
</dbReference>
<organism evidence="6 7">
    <name type="scientific">Candidatus Roizmanbacteria bacterium GW2011_GWA2_36_23</name>
    <dbReference type="NCBI Taxonomy" id="1618480"/>
    <lineage>
        <taxon>Bacteria</taxon>
        <taxon>Candidatus Roizmaniibacteriota</taxon>
    </lineage>
</organism>
<evidence type="ECO:0000256" key="2">
    <source>
        <dbReference type="ARBA" id="ARBA00023136"/>
    </source>
</evidence>
<evidence type="ECO:0000256" key="3">
    <source>
        <dbReference type="SAM" id="Phobius"/>
    </source>
</evidence>
<gene>
    <name evidence="6" type="ORF">US11_C0003G0055</name>
</gene>
<evidence type="ECO:0000259" key="4">
    <source>
        <dbReference type="Pfam" id="PF00905"/>
    </source>
</evidence>
<dbReference type="InterPro" id="IPR005311">
    <property type="entry name" value="PBP_dimer"/>
</dbReference>
<dbReference type="Pfam" id="PF00905">
    <property type="entry name" value="Transpeptidase"/>
    <property type="match status" value="1"/>
</dbReference>
<dbReference type="GO" id="GO:0071555">
    <property type="term" value="P:cell wall organization"/>
    <property type="evidence" value="ECO:0007669"/>
    <property type="project" value="TreeGrafter"/>
</dbReference>
<proteinExistence type="predicted"/>
<dbReference type="Gene3D" id="3.90.1310.10">
    <property type="entry name" value="Penicillin-binding protein 2a (Domain 2)"/>
    <property type="match status" value="1"/>
</dbReference>
<dbReference type="Gene3D" id="3.30.450.330">
    <property type="match status" value="1"/>
</dbReference>
<comment type="caution">
    <text evidence="6">The sequence shown here is derived from an EMBL/GenBank/DDBJ whole genome shotgun (WGS) entry which is preliminary data.</text>
</comment>
<dbReference type="AlphaFoldDB" id="A0A0G0E8S3"/>
<dbReference type="SUPFAM" id="SSF56519">
    <property type="entry name" value="Penicillin binding protein dimerisation domain"/>
    <property type="match status" value="1"/>
</dbReference>
<feature type="transmembrane region" description="Helical" evidence="3">
    <location>
        <begin position="7"/>
        <end position="24"/>
    </location>
</feature>
<dbReference type="Proteomes" id="UP000034344">
    <property type="component" value="Unassembled WGS sequence"/>
</dbReference>
<accession>A0A0G0E8S3</accession>
<dbReference type="InterPro" id="IPR036138">
    <property type="entry name" value="PBP_dimer_sf"/>
</dbReference>
<dbReference type="InterPro" id="IPR050515">
    <property type="entry name" value="Beta-lactam/transpept"/>
</dbReference>
<keyword evidence="2 3" id="KW-0472">Membrane</keyword>
<dbReference type="InterPro" id="IPR001460">
    <property type="entry name" value="PCN-bd_Tpept"/>
</dbReference>
<dbReference type="GO" id="GO:0008658">
    <property type="term" value="F:penicillin binding"/>
    <property type="evidence" value="ECO:0007669"/>
    <property type="project" value="InterPro"/>
</dbReference>
<dbReference type="STRING" id="1618480.US11_C0003G0055"/>
<evidence type="ECO:0000313" key="6">
    <source>
        <dbReference type="EMBL" id="KKQ01912.1"/>
    </source>
</evidence>
<evidence type="ECO:0000313" key="7">
    <source>
        <dbReference type="Proteomes" id="UP000034344"/>
    </source>
</evidence>
<dbReference type="Gene3D" id="3.40.710.10">
    <property type="entry name" value="DD-peptidase/beta-lactamase superfamily"/>
    <property type="match status" value="1"/>
</dbReference>